<evidence type="ECO:0000313" key="1">
    <source>
        <dbReference type="EMBL" id="MED6158090.1"/>
    </source>
</evidence>
<accession>A0ABU6UCB9</accession>
<proteinExistence type="predicted"/>
<sequence length="108" mass="12008">MSVDDRIGWACCTGVVGWQHKDYHDNGGRGYGFVGGHVADIIQGAKQHCPRPPPRNLLFFQDSVRNIEAGKRVGLDTVLVKVIENGGLLNPRTDKEKEHLKRVNNGFE</sequence>
<dbReference type="Gene3D" id="3.40.50.1000">
    <property type="entry name" value="HAD superfamily/HAD-like"/>
    <property type="match status" value="1"/>
</dbReference>
<keyword evidence="2" id="KW-1185">Reference proteome</keyword>
<gene>
    <name evidence="1" type="ORF">PIB30_029525</name>
</gene>
<evidence type="ECO:0000313" key="2">
    <source>
        <dbReference type="Proteomes" id="UP001341840"/>
    </source>
</evidence>
<name>A0ABU6UCB9_9FABA</name>
<dbReference type="SUPFAM" id="SSF56784">
    <property type="entry name" value="HAD-like"/>
    <property type="match status" value="1"/>
</dbReference>
<dbReference type="Proteomes" id="UP001341840">
    <property type="component" value="Unassembled WGS sequence"/>
</dbReference>
<dbReference type="EMBL" id="JASCZI010120949">
    <property type="protein sequence ID" value="MED6158090.1"/>
    <property type="molecule type" value="Genomic_DNA"/>
</dbReference>
<comment type="caution">
    <text evidence="1">The sequence shown here is derived from an EMBL/GenBank/DDBJ whole genome shotgun (WGS) entry which is preliminary data.</text>
</comment>
<reference evidence="1 2" key="1">
    <citation type="journal article" date="2023" name="Plants (Basel)">
        <title>Bridging the Gap: Combining Genomics and Transcriptomics Approaches to Understand Stylosanthes scabra, an Orphan Legume from the Brazilian Caatinga.</title>
        <authorList>
            <person name="Ferreira-Neto J.R.C."/>
            <person name="da Silva M.D."/>
            <person name="Binneck E."/>
            <person name="de Melo N.F."/>
            <person name="da Silva R.H."/>
            <person name="de Melo A.L.T.M."/>
            <person name="Pandolfi V."/>
            <person name="Bustamante F.O."/>
            <person name="Brasileiro-Vidal A.C."/>
            <person name="Benko-Iseppon A.M."/>
        </authorList>
    </citation>
    <scope>NUCLEOTIDE SEQUENCE [LARGE SCALE GENOMIC DNA]</scope>
    <source>
        <tissue evidence="1">Leaves</tissue>
    </source>
</reference>
<organism evidence="1 2">
    <name type="scientific">Stylosanthes scabra</name>
    <dbReference type="NCBI Taxonomy" id="79078"/>
    <lineage>
        <taxon>Eukaryota</taxon>
        <taxon>Viridiplantae</taxon>
        <taxon>Streptophyta</taxon>
        <taxon>Embryophyta</taxon>
        <taxon>Tracheophyta</taxon>
        <taxon>Spermatophyta</taxon>
        <taxon>Magnoliopsida</taxon>
        <taxon>eudicotyledons</taxon>
        <taxon>Gunneridae</taxon>
        <taxon>Pentapetalae</taxon>
        <taxon>rosids</taxon>
        <taxon>fabids</taxon>
        <taxon>Fabales</taxon>
        <taxon>Fabaceae</taxon>
        <taxon>Papilionoideae</taxon>
        <taxon>50 kb inversion clade</taxon>
        <taxon>dalbergioids sensu lato</taxon>
        <taxon>Dalbergieae</taxon>
        <taxon>Pterocarpus clade</taxon>
        <taxon>Stylosanthes</taxon>
    </lineage>
</organism>
<protein>
    <submittedName>
        <fullName evidence="1">Uncharacterized protein</fullName>
    </submittedName>
</protein>
<dbReference type="InterPro" id="IPR036412">
    <property type="entry name" value="HAD-like_sf"/>
</dbReference>
<dbReference type="InterPro" id="IPR023214">
    <property type="entry name" value="HAD_sf"/>
</dbReference>